<evidence type="ECO:0000256" key="2">
    <source>
        <dbReference type="ARBA" id="ARBA00006425"/>
    </source>
</evidence>
<dbReference type="InterPro" id="IPR048280">
    <property type="entry name" value="COX6B-like"/>
</dbReference>
<evidence type="ECO:0000256" key="9">
    <source>
        <dbReference type="HAMAP-Rule" id="MF_03043"/>
    </source>
</evidence>
<dbReference type="GO" id="GO:0016020">
    <property type="term" value="C:membrane"/>
    <property type="evidence" value="ECO:0007669"/>
    <property type="project" value="UniProtKB-ARBA"/>
</dbReference>
<reference evidence="11" key="1">
    <citation type="submission" date="2022-07" db="EMBL/GenBank/DDBJ databases">
        <title>Phylogenomic reconstructions and comparative analyses of Kickxellomycotina fungi.</title>
        <authorList>
            <person name="Reynolds N.K."/>
            <person name="Stajich J.E."/>
            <person name="Barry K."/>
            <person name="Grigoriev I.V."/>
            <person name="Crous P."/>
            <person name="Smith M.E."/>
        </authorList>
    </citation>
    <scope>NUCLEOTIDE SEQUENCE</scope>
    <source>
        <strain evidence="11">NBRC 105413</strain>
    </source>
</reference>
<dbReference type="Gene3D" id="1.10.10.140">
    <property type="entry name" value="Cytochrome c oxidase, subunit VIb"/>
    <property type="match status" value="1"/>
</dbReference>
<dbReference type="GO" id="GO:0006400">
    <property type="term" value="P:tRNA modification"/>
    <property type="evidence" value="ECO:0007669"/>
    <property type="project" value="InterPro"/>
</dbReference>
<comment type="subcellular location">
    <subcellularLocation>
        <location evidence="9">Cytoplasm</location>
    </subcellularLocation>
    <subcellularLocation>
        <location evidence="1">Mitochondrion</location>
    </subcellularLocation>
</comment>
<dbReference type="EMBL" id="JANBOH010000174">
    <property type="protein sequence ID" value="KAJ1644340.1"/>
    <property type="molecule type" value="Genomic_DNA"/>
</dbReference>
<gene>
    <name evidence="11" type="ORF">LPJ64_003981</name>
</gene>
<proteinExistence type="inferred from homology"/>
<dbReference type="GO" id="GO:0005739">
    <property type="term" value="C:mitochondrion"/>
    <property type="evidence" value="ECO:0007669"/>
    <property type="project" value="UniProtKB-SubCell"/>
</dbReference>
<comment type="similarity">
    <text evidence="9">Belongs to the queuine tRNA-ribosyltransferase family. QTRT2 subfamily.</text>
</comment>
<comment type="cofactor">
    <cofactor evidence="9">
        <name>Zn(2+)</name>
        <dbReference type="ChEBI" id="CHEBI:29105"/>
    </cofactor>
    <text evidence="9">Binds 1 zinc ion per subunit.</text>
</comment>
<dbReference type="InterPro" id="IPR002616">
    <property type="entry name" value="tRNA_ribo_trans-like"/>
</dbReference>
<name>A0A9W8CJ22_9FUNG</name>
<dbReference type="GO" id="GO:0046872">
    <property type="term" value="F:metal ion binding"/>
    <property type="evidence" value="ECO:0007669"/>
    <property type="project" value="UniProtKB-KW"/>
</dbReference>
<dbReference type="SUPFAM" id="SSF51713">
    <property type="entry name" value="tRNA-guanine transglycosylase"/>
    <property type="match status" value="1"/>
</dbReference>
<evidence type="ECO:0000256" key="6">
    <source>
        <dbReference type="ARBA" id="ARBA00022833"/>
    </source>
</evidence>
<organism evidence="11 12">
    <name type="scientific">Coemansia asiatica</name>
    <dbReference type="NCBI Taxonomy" id="1052880"/>
    <lineage>
        <taxon>Eukaryota</taxon>
        <taxon>Fungi</taxon>
        <taxon>Fungi incertae sedis</taxon>
        <taxon>Zoopagomycota</taxon>
        <taxon>Kickxellomycotina</taxon>
        <taxon>Kickxellomycetes</taxon>
        <taxon>Kickxellales</taxon>
        <taxon>Kickxellaceae</taxon>
        <taxon>Coemansia</taxon>
    </lineage>
</organism>
<keyword evidence="3 9" id="KW-0963">Cytoplasm</keyword>
<evidence type="ECO:0000256" key="4">
    <source>
        <dbReference type="ARBA" id="ARBA00022694"/>
    </source>
</evidence>
<dbReference type="Proteomes" id="UP001145021">
    <property type="component" value="Unassembled WGS sequence"/>
</dbReference>
<dbReference type="PROSITE" id="PS51808">
    <property type="entry name" value="CHCH"/>
    <property type="match status" value="1"/>
</dbReference>
<dbReference type="GO" id="GO:0008479">
    <property type="term" value="F:tRNA-guanosine(34) queuine transglycosylase activity"/>
    <property type="evidence" value="ECO:0007669"/>
    <property type="project" value="UniProtKB-UniRule"/>
</dbReference>
<keyword evidence="6 9" id="KW-0862">Zinc</keyword>
<evidence type="ECO:0000259" key="10">
    <source>
        <dbReference type="Pfam" id="PF01702"/>
    </source>
</evidence>
<sequence length="559" mass="62316">MSESIKVKTAPFDARFPNVNQTKRCWQNYFDYTKCVEAKGEDFAPCKQFLRAYTTLCPSEWVENWDNLKDNGTFPMAKDANLSLRQPLSMNTSVRAISRKMSLHFEFTATKAAMPNAASSSSSSSIASSAPRIGKILVSRETEDQQGPLAVSLQTPNFLKYTRHGLQPHLVREMAAELGSMPKATRIQLEDFLADDTPDFSRVGEQGMHGFVALDRSEMLVLDTLDPTVVSRSAKSSNSFMGIDSEGGTRRLTAENFARVTDQLKPDIVVPLADYVEEPLPSLTQGKRISKSISRSAKWLEEYLAKRQHQPAVFAPVMGSHSLELREISARKIEAMDGISGYAFNDISLALPFEHKLRLVQHSLSELSASKPRYMAGASAPDDAVRAILAGIDLVDSSYPYAVTEQGLASTYDFSACSSEDSSAAHLDLWQKSMFENFRPLVDGCQCFTCRNHTRSYIHHLLMTKEMLSTVLLQIHNMHYYQRFFEAIRASLARGTLAQDAKRFLEHYCCDPFDRPAAGAEVATASCTKNVFGELETLAIQECSPTTKIQRKRHVEPAV</sequence>
<feature type="binding site" evidence="9">
    <location>
        <position position="447"/>
    </location>
    <ligand>
        <name>Zn(2+)</name>
        <dbReference type="ChEBI" id="CHEBI:29105"/>
    </ligand>
</feature>
<evidence type="ECO:0000256" key="7">
    <source>
        <dbReference type="ARBA" id="ARBA00023128"/>
    </source>
</evidence>
<keyword evidence="5 9" id="KW-0479">Metal-binding</keyword>
<dbReference type="InterPro" id="IPR028592">
    <property type="entry name" value="QTRTD1"/>
</dbReference>
<keyword evidence="8" id="KW-1015">Disulfide bond</keyword>
<dbReference type="PANTHER" id="PTHR46064">
    <property type="entry name" value="QUEUINE TRNA-RIBOSYLTRANSFERASE ACCESSORY SUBUNIT 2"/>
    <property type="match status" value="1"/>
</dbReference>
<keyword evidence="12" id="KW-1185">Reference proteome</keyword>
<dbReference type="InterPro" id="IPR036511">
    <property type="entry name" value="TGT-like_sf"/>
</dbReference>
<evidence type="ECO:0000256" key="1">
    <source>
        <dbReference type="ARBA" id="ARBA00004173"/>
    </source>
</evidence>
<comment type="caution">
    <text evidence="11">The sequence shown here is derived from an EMBL/GenBank/DDBJ whole genome shotgun (WGS) entry which is preliminary data.</text>
</comment>
<protein>
    <recommendedName>
        <fullName evidence="9">Queuine tRNA-ribosyltransferase accessory subunit 2</fullName>
    </recommendedName>
    <alternativeName>
        <fullName evidence="9">Queuine tRNA-ribosyltransferase domain-containing protein 1</fullName>
    </alternativeName>
</protein>
<feature type="binding site" evidence="9">
    <location>
        <position position="445"/>
    </location>
    <ligand>
        <name>Zn(2+)</name>
        <dbReference type="ChEBI" id="CHEBI:29105"/>
    </ligand>
</feature>
<evidence type="ECO:0000256" key="3">
    <source>
        <dbReference type="ARBA" id="ARBA00022490"/>
    </source>
</evidence>
<feature type="binding site" evidence="9">
    <location>
        <position position="450"/>
    </location>
    <ligand>
        <name>Zn(2+)</name>
        <dbReference type="ChEBI" id="CHEBI:29105"/>
    </ligand>
</feature>
<feature type="binding site" evidence="9">
    <location>
        <position position="476"/>
    </location>
    <ligand>
        <name>Zn(2+)</name>
        <dbReference type="ChEBI" id="CHEBI:29105"/>
    </ligand>
</feature>
<dbReference type="NCBIfam" id="TIGR00449">
    <property type="entry name" value="tgt_general"/>
    <property type="match status" value="1"/>
</dbReference>
<evidence type="ECO:0000313" key="12">
    <source>
        <dbReference type="Proteomes" id="UP001145021"/>
    </source>
</evidence>
<dbReference type="FunFam" id="1.10.10.140:FF:000001">
    <property type="entry name" value="Cytochrome c oxidase subunit 6B1"/>
    <property type="match status" value="1"/>
</dbReference>
<keyword evidence="7" id="KW-0496">Mitochondrion</keyword>
<dbReference type="Pfam" id="PF02297">
    <property type="entry name" value="COX6B"/>
    <property type="match status" value="1"/>
</dbReference>
<accession>A0A9W8CJ22</accession>
<dbReference type="PANTHER" id="PTHR46064:SF1">
    <property type="entry name" value="QUEUINE TRNA-RIBOSYLTRANSFERASE ACCESSORY SUBUNIT 2"/>
    <property type="match status" value="1"/>
</dbReference>
<evidence type="ECO:0000256" key="5">
    <source>
        <dbReference type="ARBA" id="ARBA00022723"/>
    </source>
</evidence>
<dbReference type="HAMAP" id="MF_03043">
    <property type="entry name" value="QTRT2"/>
    <property type="match status" value="1"/>
</dbReference>
<comment type="subunit">
    <text evidence="9">Heterodimer of a catalytic subunit and an accessory subunit.</text>
</comment>
<keyword evidence="4 9" id="KW-0819">tRNA processing</keyword>
<dbReference type="InterPro" id="IPR036549">
    <property type="entry name" value="CX6/COA6-like_sf"/>
</dbReference>
<dbReference type="Gene3D" id="3.20.20.105">
    <property type="entry name" value="Queuine tRNA-ribosyltransferase-like"/>
    <property type="match status" value="1"/>
</dbReference>
<dbReference type="CDD" id="cd00926">
    <property type="entry name" value="Cyt_c_Oxidase_VIb"/>
    <property type="match status" value="1"/>
</dbReference>
<evidence type="ECO:0000313" key="11">
    <source>
        <dbReference type="EMBL" id="KAJ1644340.1"/>
    </source>
</evidence>
<dbReference type="InterPro" id="IPR050852">
    <property type="entry name" value="Queuine_tRNA-ribosyltrfase"/>
</dbReference>
<dbReference type="SUPFAM" id="SSF47694">
    <property type="entry name" value="Cytochrome c oxidase subunit h"/>
    <property type="match status" value="1"/>
</dbReference>
<dbReference type="AlphaFoldDB" id="A0A9W8CJ22"/>
<feature type="domain" description="tRNA-guanine(15) transglycosylase-like" evidence="10">
    <location>
        <begin position="152"/>
        <end position="508"/>
    </location>
</feature>
<comment type="function">
    <text evidence="9">Non-catalytic subunit of the queuine tRNA-ribosyltransferase (TGT) that catalyzes the base-exchange of a guanine (G) residue with queuine (Q) at position 34 (anticodon wobble position) in tRNAs with GU(N) anticodons (tRNA-Asp, -Asn, -His and -Tyr), resulting in the hypermodified nucleoside queuosine (7-(((4,5-cis-dihydroxy-2-cyclopenten-1-yl)amino)methyl)-7-deazaguanosine).</text>
</comment>
<dbReference type="Pfam" id="PF01702">
    <property type="entry name" value="TGT"/>
    <property type="match status" value="1"/>
</dbReference>
<comment type="similarity">
    <text evidence="2">Belongs to the cytochrome c oxidase subunit 6B family.</text>
</comment>
<evidence type="ECO:0000256" key="8">
    <source>
        <dbReference type="ARBA" id="ARBA00023157"/>
    </source>
</evidence>